<evidence type="ECO:0000256" key="2">
    <source>
        <dbReference type="SAM" id="SignalP"/>
    </source>
</evidence>
<organism evidence="3 4">
    <name type="scientific">Streptomyces nymphaeiformis</name>
    <dbReference type="NCBI Taxonomy" id="2663842"/>
    <lineage>
        <taxon>Bacteria</taxon>
        <taxon>Bacillati</taxon>
        <taxon>Actinomycetota</taxon>
        <taxon>Actinomycetes</taxon>
        <taxon>Kitasatosporales</taxon>
        <taxon>Streptomycetaceae</taxon>
        <taxon>Streptomyces</taxon>
    </lineage>
</organism>
<gene>
    <name evidence="3" type="ORF">GGE06_006968</name>
</gene>
<proteinExistence type="predicted"/>
<keyword evidence="4" id="KW-1185">Reference proteome</keyword>
<dbReference type="InterPro" id="IPR028994">
    <property type="entry name" value="Integrin_alpha_N"/>
</dbReference>
<dbReference type="SUPFAM" id="SSF69318">
    <property type="entry name" value="Integrin alpha N-terminal domain"/>
    <property type="match status" value="1"/>
</dbReference>
<dbReference type="PANTHER" id="PTHR44103:SF1">
    <property type="entry name" value="PROPROTEIN CONVERTASE P"/>
    <property type="match status" value="1"/>
</dbReference>
<dbReference type="InterPro" id="IPR013517">
    <property type="entry name" value="FG-GAP"/>
</dbReference>
<dbReference type="EMBL" id="JACHJY010000011">
    <property type="protein sequence ID" value="MBB4986006.1"/>
    <property type="molecule type" value="Genomic_DNA"/>
</dbReference>
<name>A0A7W7U7D7_9ACTN</name>
<accession>A0A7W7U7D7</accession>
<dbReference type="Proteomes" id="UP000582643">
    <property type="component" value="Unassembled WGS sequence"/>
</dbReference>
<dbReference type="Gene3D" id="2.20.25.650">
    <property type="entry name" value="Tachylectin-2-like"/>
    <property type="match status" value="1"/>
</dbReference>
<sequence length="566" mass="58437">MLFQHSKRARRVAACTALALSAGMLLAGTASAADTPAPLPSVKKEAPSFTPPKLTLPKKGAARAGVAAAGEASSLPLSDLDGDGIDDVIFRGVEGELSSTATSLDDVFELYREDDVAKDIIPIGQQGGDTTEPEVLVVSENGTLKLYADVDPTGTPYEHVVGGGWQVYNKVTSPGDVNGDGRADVVARTKDGQLYLYLATGNLDAPFGGRVLIGGGWGAYDQLVGLGDGNGDGKGDLYARDTAGTLYFYAGTGSTTQPFAARQSVGGGWNIYNQILPAGDGDLLARDNAGTLFYYPANGNGTLASRQQASDAGSWAGVQQFAGAGNNAYTGKEGIFATTPGGAWYWYYNSTTGKLDPREEILGAGGLTGGPAPLHFSSMNADGMSDTGFVFEGHLWIDGNDLGGGWGVYNTLVAPGDLSGDGKGDLLARDASGNLYLYKGNGSGTALAARVKVGTGWGIYNKIVGAGDYTGDGRTDIVARTSAGDLYLYAGTGTATTPFKSRLKIGTGWNTYSKIVAPGDLNADGKGDLLGITSGGDLYRYLNTTSGKFTARVKLGGGWGIYNSVQ</sequence>
<dbReference type="PANTHER" id="PTHR44103">
    <property type="entry name" value="PROPROTEIN CONVERTASE P"/>
    <property type="match status" value="1"/>
</dbReference>
<evidence type="ECO:0000313" key="3">
    <source>
        <dbReference type="EMBL" id="MBB4986006.1"/>
    </source>
</evidence>
<dbReference type="RefSeq" id="WP_246532906.1">
    <property type="nucleotide sequence ID" value="NZ_JACHJY010000011.1"/>
</dbReference>
<evidence type="ECO:0008006" key="5">
    <source>
        <dbReference type="Google" id="ProtNLM"/>
    </source>
</evidence>
<feature type="signal peptide" evidence="2">
    <location>
        <begin position="1"/>
        <end position="32"/>
    </location>
</feature>
<comment type="caution">
    <text evidence="3">The sequence shown here is derived from an EMBL/GenBank/DDBJ whole genome shotgun (WGS) entry which is preliminary data.</text>
</comment>
<feature type="chain" id="PRO_5030712861" description="VCBS repeat-containing protein" evidence="2">
    <location>
        <begin position="33"/>
        <end position="566"/>
    </location>
</feature>
<evidence type="ECO:0000256" key="1">
    <source>
        <dbReference type="ARBA" id="ARBA00022729"/>
    </source>
</evidence>
<reference evidence="3 4" key="1">
    <citation type="submission" date="2020-08" db="EMBL/GenBank/DDBJ databases">
        <title>Genomic Encyclopedia of Type Strains, Phase III (KMG-III): the genomes of soil and plant-associated and newly described type strains.</title>
        <authorList>
            <person name="Whitman W."/>
        </authorList>
    </citation>
    <scope>NUCLEOTIDE SEQUENCE [LARGE SCALE GENOMIC DNA]</scope>
    <source>
        <strain evidence="3 4">SFB5A</strain>
    </source>
</reference>
<dbReference type="Pfam" id="PF13517">
    <property type="entry name" value="FG-GAP_3"/>
    <property type="match status" value="2"/>
</dbReference>
<keyword evidence="1 2" id="KW-0732">Signal</keyword>
<protein>
    <recommendedName>
        <fullName evidence="5">VCBS repeat-containing protein</fullName>
    </recommendedName>
</protein>
<evidence type="ECO:0000313" key="4">
    <source>
        <dbReference type="Proteomes" id="UP000582643"/>
    </source>
</evidence>
<dbReference type="AlphaFoldDB" id="A0A7W7U7D7"/>
<dbReference type="Gene3D" id="2.115.10.10">
    <property type="entry name" value="Tachylectin 2"/>
    <property type="match status" value="3"/>
</dbReference>